<sequence>MLHIGINKTGTLACHRTHFPAATDQAFCVIEADLLSSAAICLNVGHIDVFYRREVHPYLHGGRVKTHPQCNQPVSNPDLPVLSSQVQHESSALEHEDTEAREEDRHRATELNAHGPTVRGWQSSRNCSYPQELVFQLHHIATVQRIQVLAHQYLIREYLPPIPLILEAHDVFPLQHIATVQKIQGFQWSPSIQSFPFCIPSVPSLDPRGSTPRPKPRSPDRVRPPFLGQPYPRAGGEVFQSGAGQLQHDRQGHRRLRRSWPSLPPNKGRRGEPLRRRRKVTSESNLGSRDPPTSRVRLGGEAGQRAMPADRPS</sequence>
<proteinExistence type="predicted"/>
<dbReference type="InterPro" id="IPR052607">
    <property type="entry name" value="CEP104-like"/>
</dbReference>
<accession>A0A7R9FVP5</accession>
<dbReference type="PANTHER" id="PTHR13371">
    <property type="entry name" value="GLYCINE-, GLUTAMATE-, THIENYLCYCLOHEXYLPIPERIDINE-BINDING PROTEIN"/>
    <property type="match status" value="1"/>
</dbReference>
<feature type="region of interest" description="Disordered" evidence="1">
    <location>
        <begin position="203"/>
        <end position="313"/>
    </location>
</feature>
<feature type="region of interest" description="Disordered" evidence="1">
    <location>
        <begin position="67"/>
        <end position="106"/>
    </location>
</feature>
<evidence type="ECO:0000313" key="3">
    <source>
        <dbReference type="EMBL" id="CAD7256817.1"/>
    </source>
</evidence>
<reference evidence="3" key="1">
    <citation type="submission" date="2020-11" db="EMBL/GenBank/DDBJ databases">
        <authorList>
            <person name="Tran Van P."/>
        </authorList>
    </citation>
    <scope>NUCLEOTIDE SEQUENCE</scope>
</reference>
<name>A0A7R9FVP5_TIMSH</name>
<evidence type="ECO:0000259" key="2">
    <source>
        <dbReference type="Pfam" id="PF21038"/>
    </source>
</evidence>
<dbReference type="Pfam" id="PF21038">
    <property type="entry name" value="CEP104_N"/>
    <property type="match status" value="1"/>
</dbReference>
<organism evidence="3">
    <name type="scientific">Timema shepardi</name>
    <name type="common">Walking stick</name>
    <dbReference type="NCBI Taxonomy" id="629360"/>
    <lineage>
        <taxon>Eukaryota</taxon>
        <taxon>Metazoa</taxon>
        <taxon>Ecdysozoa</taxon>
        <taxon>Arthropoda</taxon>
        <taxon>Hexapoda</taxon>
        <taxon>Insecta</taxon>
        <taxon>Pterygota</taxon>
        <taxon>Neoptera</taxon>
        <taxon>Polyneoptera</taxon>
        <taxon>Phasmatodea</taxon>
        <taxon>Timematodea</taxon>
        <taxon>Timematoidea</taxon>
        <taxon>Timematidae</taxon>
        <taxon>Timema</taxon>
    </lineage>
</organism>
<dbReference type="PANTHER" id="PTHR13371:SF0">
    <property type="entry name" value="CENTROSOMAL PROTEIN OF 104 KDA"/>
    <property type="match status" value="1"/>
</dbReference>
<evidence type="ECO:0000256" key="1">
    <source>
        <dbReference type="SAM" id="MobiDB-lite"/>
    </source>
</evidence>
<feature type="domain" description="Centrosomal protein CEP104 N-terminal" evidence="2">
    <location>
        <begin position="120"/>
        <end position="156"/>
    </location>
</feature>
<gene>
    <name evidence="3" type="ORF">TSIB3V08_LOCUS1092</name>
</gene>
<dbReference type="EMBL" id="OC000297">
    <property type="protein sequence ID" value="CAD7256817.1"/>
    <property type="molecule type" value="Genomic_DNA"/>
</dbReference>
<protein>
    <recommendedName>
        <fullName evidence="2">Centrosomal protein CEP104 N-terminal domain-containing protein</fullName>
    </recommendedName>
</protein>
<dbReference type="InterPro" id="IPR048739">
    <property type="entry name" value="CEP104_N"/>
</dbReference>
<dbReference type="AlphaFoldDB" id="A0A7R9FVP5"/>
<dbReference type="GO" id="GO:0005929">
    <property type="term" value="C:cilium"/>
    <property type="evidence" value="ECO:0007669"/>
    <property type="project" value="TreeGrafter"/>
</dbReference>